<protein>
    <submittedName>
        <fullName evidence="6">SdiA-regulated family protein</fullName>
    </submittedName>
</protein>
<reference evidence="6 7" key="1">
    <citation type="submission" date="2019-01" db="EMBL/GenBank/DDBJ databases">
        <authorList>
            <person name="Chen W.-M."/>
        </authorList>
    </citation>
    <scope>NUCLEOTIDE SEQUENCE [LARGE SCALE GENOMIC DNA]</scope>
    <source>
        <strain evidence="6 7">YBJ-36</strain>
    </source>
</reference>
<comment type="subcellular location">
    <subcellularLocation>
        <location evidence="1">Cell membrane</location>
    </subcellularLocation>
</comment>
<keyword evidence="3" id="KW-1003">Cell membrane</keyword>
<dbReference type="Gene3D" id="2.120.10.30">
    <property type="entry name" value="TolB, C-terminal domain"/>
    <property type="match status" value="1"/>
</dbReference>
<accession>A0A3S2URC4</accession>
<dbReference type="AlphaFoldDB" id="A0A3S2URC4"/>
<feature type="chain" id="PRO_5018691271" evidence="5">
    <location>
        <begin position="29"/>
        <end position="288"/>
    </location>
</feature>
<dbReference type="SUPFAM" id="SSF50956">
    <property type="entry name" value="Thermostable phytase (3-phytase)"/>
    <property type="match status" value="1"/>
</dbReference>
<organism evidence="6 7">
    <name type="scientific">Mucilaginibacter limnophilus</name>
    <dbReference type="NCBI Taxonomy" id="1932778"/>
    <lineage>
        <taxon>Bacteria</taxon>
        <taxon>Pseudomonadati</taxon>
        <taxon>Bacteroidota</taxon>
        <taxon>Sphingobacteriia</taxon>
        <taxon>Sphingobacteriales</taxon>
        <taxon>Sphingobacteriaceae</taxon>
        <taxon>Mucilaginibacter</taxon>
    </lineage>
</organism>
<dbReference type="EMBL" id="SACK01000001">
    <property type="protein sequence ID" value="RVU02754.1"/>
    <property type="molecule type" value="Genomic_DNA"/>
</dbReference>
<evidence type="ECO:0000256" key="5">
    <source>
        <dbReference type="SAM" id="SignalP"/>
    </source>
</evidence>
<evidence type="ECO:0000313" key="6">
    <source>
        <dbReference type="EMBL" id="RVU02754.1"/>
    </source>
</evidence>
<dbReference type="InterPro" id="IPR009722">
    <property type="entry name" value="YjiK/CarP"/>
</dbReference>
<evidence type="ECO:0000256" key="3">
    <source>
        <dbReference type="ARBA" id="ARBA00022475"/>
    </source>
</evidence>
<gene>
    <name evidence="6" type="ORF">EOD41_02100</name>
</gene>
<dbReference type="GO" id="GO:0005886">
    <property type="term" value="C:plasma membrane"/>
    <property type="evidence" value="ECO:0007669"/>
    <property type="project" value="UniProtKB-SubCell"/>
</dbReference>
<feature type="signal peptide" evidence="5">
    <location>
        <begin position="1"/>
        <end position="28"/>
    </location>
</feature>
<name>A0A3S2URC4_9SPHI</name>
<evidence type="ECO:0000313" key="7">
    <source>
        <dbReference type="Proteomes" id="UP000282759"/>
    </source>
</evidence>
<evidence type="ECO:0000256" key="4">
    <source>
        <dbReference type="ARBA" id="ARBA00023136"/>
    </source>
</evidence>
<evidence type="ECO:0000256" key="1">
    <source>
        <dbReference type="ARBA" id="ARBA00004236"/>
    </source>
</evidence>
<proteinExistence type="inferred from homology"/>
<keyword evidence="4" id="KW-0472">Membrane</keyword>
<dbReference type="PROSITE" id="PS51257">
    <property type="entry name" value="PROKAR_LIPOPROTEIN"/>
    <property type="match status" value="1"/>
</dbReference>
<comment type="caution">
    <text evidence="6">The sequence shown here is derived from an EMBL/GenBank/DDBJ whole genome shotgun (WGS) entry which is preliminary data.</text>
</comment>
<comment type="similarity">
    <text evidence="2">Belongs to the YjiK family.</text>
</comment>
<sequence length="288" mass="32252">MSYQYKVFNKLPKAFLSVLLLSSFVLFACMQKKQPAKNPPGYDLSKPVKYALPSTLTEISGLAFYKGDSKWVYAQEDETGRVYTFDLKDIHLLDTKFAGKGDYEDIAITREQVVMLRSDGTLFVFPFAQLRNREASAVKTFVKLLPKGEYEGMHADEKTGLLYVLCKNCKADKKDKATSGYIFKLLSGGNVQQAGEFSVRVDTGKKKGRFMPSALAKNPRTGEWYILSSVNKLLVVADVNWQVKDTYSLNSSLFPQPEGIAFDKQNNLYISNEGGSGSGTILKFIFKK</sequence>
<keyword evidence="5" id="KW-0732">Signal</keyword>
<dbReference type="InterPro" id="IPR011042">
    <property type="entry name" value="6-blade_b-propeller_TolB-like"/>
</dbReference>
<evidence type="ECO:0000256" key="2">
    <source>
        <dbReference type="ARBA" id="ARBA00009852"/>
    </source>
</evidence>
<dbReference type="OrthoDB" id="5292493at2"/>
<dbReference type="Pfam" id="PF06977">
    <property type="entry name" value="SdiA-regulated"/>
    <property type="match status" value="1"/>
</dbReference>
<dbReference type="Proteomes" id="UP000282759">
    <property type="component" value="Unassembled WGS sequence"/>
</dbReference>
<keyword evidence="7" id="KW-1185">Reference proteome</keyword>